<organism evidence="2">
    <name type="scientific">Lotharella globosa</name>
    <dbReference type="NCBI Taxonomy" id="91324"/>
    <lineage>
        <taxon>Eukaryota</taxon>
        <taxon>Sar</taxon>
        <taxon>Rhizaria</taxon>
        <taxon>Cercozoa</taxon>
        <taxon>Chlorarachniophyceae</taxon>
        <taxon>Lotharella</taxon>
    </lineage>
</organism>
<name>A0A7S3Z7N5_9EUKA</name>
<evidence type="ECO:0000256" key="1">
    <source>
        <dbReference type="SAM" id="SignalP"/>
    </source>
</evidence>
<evidence type="ECO:0000313" key="2">
    <source>
        <dbReference type="EMBL" id="CAE0674355.1"/>
    </source>
</evidence>
<accession>A0A7S3Z7N5</accession>
<feature type="signal peptide" evidence="1">
    <location>
        <begin position="1"/>
        <end position="15"/>
    </location>
</feature>
<sequence>MKLALTLALLTAVAAAKCQPETATAVIDEFFLKDFLNATSHYGDPKTGCESDEIQVQVQGVQGDFCTPPCSLFKPCPADVPTGVTAKPMCALQSTSGGKYCALICSPGNDAQCGTNASCKAISGLGICTYDD</sequence>
<dbReference type="EMBL" id="HBIV01036551">
    <property type="protein sequence ID" value="CAE0674355.1"/>
    <property type="molecule type" value="Transcribed_RNA"/>
</dbReference>
<gene>
    <name evidence="2" type="ORF">LGLO00237_LOCUS26129</name>
</gene>
<protein>
    <submittedName>
        <fullName evidence="2">Uncharacterized protein</fullName>
    </submittedName>
</protein>
<dbReference type="AlphaFoldDB" id="A0A7S3Z7N5"/>
<proteinExistence type="predicted"/>
<reference evidence="2" key="1">
    <citation type="submission" date="2021-01" db="EMBL/GenBank/DDBJ databases">
        <authorList>
            <person name="Corre E."/>
            <person name="Pelletier E."/>
            <person name="Niang G."/>
            <person name="Scheremetjew M."/>
            <person name="Finn R."/>
            <person name="Kale V."/>
            <person name="Holt S."/>
            <person name="Cochrane G."/>
            <person name="Meng A."/>
            <person name="Brown T."/>
            <person name="Cohen L."/>
        </authorList>
    </citation>
    <scope>NUCLEOTIDE SEQUENCE</scope>
    <source>
        <strain evidence="2">CCCM811</strain>
    </source>
</reference>
<feature type="chain" id="PRO_5030576314" evidence="1">
    <location>
        <begin position="16"/>
        <end position="132"/>
    </location>
</feature>
<keyword evidence="1" id="KW-0732">Signal</keyword>